<accession>A0A1F8BLP3</accession>
<dbReference type="EMBL" id="MGHH01000007">
    <property type="protein sequence ID" value="OGM64984.1"/>
    <property type="molecule type" value="Genomic_DNA"/>
</dbReference>
<dbReference type="STRING" id="1802521.A2893_05000"/>
<feature type="coiled-coil region" evidence="1">
    <location>
        <begin position="37"/>
        <end position="88"/>
    </location>
</feature>
<proteinExistence type="predicted"/>
<reference evidence="2 3" key="1">
    <citation type="journal article" date="2016" name="Nat. Commun.">
        <title>Thousands of microbial genomes shed light on interconnected biogeochemical processes in an aquifer system.</title>
        <authorList>
            <person name="Anantharaman K."/>
            <person name="Brown C.T."/>
            <person name="Hug L.A."/>
            <person name="Sharon I."/>
            <person name="Castelle C.J."/>
            <person name="Probst A.J."/>
            <person name="Thomas B.C."/>
            <person name="Singh A."/>
            <person name="Wilkins M.J."/>
            <person name="Karaoz U."/>
            <person name="Brodie E.L."/>
            <person name="Williams K.H."/>
            <person name="Hubbard S.S."/>
            <person name="Banfield J.F."/>
        </authorList>
    </citation>
    <scope>NUCLEOTIDE SEQUENCE [LARGE SCALE GENOMIC DNA]</scope>
</reference>
<name>A0A1F8BLP3_9BACT</name>
<sequence length="88" mass="10171">MTLTDGDLNAIKDLVKVTIDEDVTLVRKEDIRHLSTKDDFYNKMDEVMGELKAIREEHAVLSGLNVKVNNHEQRIERIEKKLQIHSSV</sequence>
<keyword evidence="1" id="KW-0175">Coiled coil</keyword>
<dbReference type="Proteomes" id="UP000176725">
    <property type="component" value="Unassembled WGS sequence"/>
</dbReference>
<evidence type="ECO:0000256" key="1">
    <source>
        <dbReference type="SAM" id="Coils"/>
    </source>
</evidence>
<organism evidence="2 3">
    <name type="scientific">Candidatus Woesebacteria bacterium RIFCSPLOWO2_01_FULL_39_25</name>
    <dbReference type="NCBI Taxonomy" id="1802521"/>
    <lineage>
        <taxon>Bacteria</taxon>
        <taxon>Candidatus Woeseibacteriota</taxon>
    </lineage>
</organism>
<dbReference type="AlphaFoldDB" id="A0A1F8BLP3"/>
<evidence type="ECO:0000313" key="2">
    <source>
        <dbReference type="EMBL" id="OGM64984.1"/>
    </source>
</evidence>
<protein>
    <submittedName>
        <fullName evidence="2">Uncharacterized protein</fullName>
    </submittedName>
</protein>
<evidence type="ECO:0000313" key="3">
    <source>
        <dbReference type="Proteomes" id="UP000176725"/>
    </source>
</evidence>
<gene>
    <name evidence="2" type="ORF">A2893_05000</name>
</gene>
<comment type="caution">
    <text evidence="2">The sequence shown here is derived from an EMBL/GenBank/DDBJ whole genome shotgun (WGS) entry which is preliminary data.</text>
</comment>